<dbReference type="NCBIfam" id="TIGR01525">
    <property type="entry name" value="ATPase-IB_hvy"/>
    <property type="match status" value="1"/>
</dbReference>
<comment type="catalytic activity">
    <reaction evidence="9">
        <text>Zn(2+)(in) + ATP + H2O = Zn(2+)(out) + ADP + phosphate + H(+)</text>
        <dbReference type="Rhea" id="RHEA:20621"/>
        <dbReference type="ChEBI" id="CHEBI:15377"/>
        <dbReference type="ChEBI" id="CHEBI:15378"/>
        <dbReference type="ChEBI" id="CHEBI:29105"/>
        <dbReference type="ChEBI" id="CHEBI:30616"/>
        <dbReference type="ChEBI" id="CHEBI:43474"/>
        <dbReference type="ChEBI" id="CHEBI:456216"/>
        <dbReference type="EC" id="7.2.2.12"/>
    </reaction>
</comment>
<comment type="caution">
    <text evidence="13">The sequence shown here is derived from an EMBL/GenBank/DDBJ whole genome shotgun (WGS) entry which is preliminary data.</text>
</comment>
<keyword evidence="4 10" id="KW-0479">Metal-binding</keyword>
<evidence type="ECO:0000256" key="2">
    <source>
        <dbReference type="ARBA" id="ARBA00006024"/>
    </source>
</evidence>
<feature type="compositionally biased region" description="Basic and acidic residues" evidence="11">
    <location>
        <begin position="39"/>
        <end position="55"/>
    </location>
</feature>
<organism evidence="13 14">
    <name type="scientific">Nibribacter koreensis</name>
    <dbReference type="NCBI Taxonomy" id="1084519"/>
    <lineage>
        <taxon>Bacteria</taxon>
        <taxon>Pseudomonadati</taxon>
        <taxon>Bacteroidota</taxon>
        <taxon>Cytophagia</taxon>
        <taxon>Cytophagales</taxon>
        <taxon>Hymenobacteraceae</taxon>
        <taxon>Nibribacter</taxon>
    </lineage>
</organism>
<name>A0ABP8G448_9BACT</name>
<proteinExistence type="inferred from homology"/>
<dbReference type="InterPro" id="IPR018303">
    <property type="entry name" value="ATPase_P-typ_P_site"/>
</dbReference>
<feature type="transmembrane region" description="Helical" evidence="10">
    <location>
        <begin position="89"/>
        <end position="108"/>
    </location>
</feature>
<dbReference type="SFLD" id="SFLDF00027">
    <property type="entry name" value="p-type_atpase"/>
    <property type="match status" value="1"/>
</dbReference>
<gene>
    <name evidence="13" type="ORF">GCM10023183_37760</name>
</gene>
<feature type="transmembrane region" description="Helical" evidence="10">
    <location>
        <begin position="649"/>
        <end position="668"/>
    </location>
</feature>
<dbReference type="SFLD" id="SFLDG00002">
    <property type="entry name" value="C1.7:_P-type_atpase_like"/>
    <property type="match status" value="1"/>
</dbReference>
<dbReference type="RefSeq" id="WP_345169798.1">
    <property type="nucleotide sequence ID" value="NZ_BAABGX010000005.1"/>
</dbReference>
<feature type="transmembrane region" description="Helical" evidence="10">
    <location>
        <begin position="325"/>
        <end position="352"/>
    </location>
</feature>
<evidence type="ECO:0000256" key="9">
    <source>
        <dbReference type="ARBA" id="ARBA00047308"/>
    </source>
</evidence>
<comment type="subcellular location">
    <subcellularLocation>
        <location evidence="10">Cell membrane</location>
    </subcellularLocation>
    <subcellularLocation>
        <location evidence="1">Membrane</location>
    </subcellularLocation>
</comment>
<feature type="transmembrane region" description="Helical" evidence="10">
    <location>
        <begin position="64"/>
        <end position="83"/>
    </location>
</feature>
<dbReference type="SFLD" id="SFLDS00003">
    <property type="entry name" value="Haloacid_Dehalogenase"/>
    <property type="match status" value="1"/>
</dbReference>
<keyword evidence="6 10" id="KW-1133">Transmembrane helix</keyword>
<dbReference type="InterPro" id="IPR023214">
    <property type="entry name" value="HAD_sf"/>
</dbReference>
<feature type="transmembrane region" description="Helical" evidence="10">
    <location>
        <begin position="293"/>
        <end position="313"/>
    </location>
</feature>
<dbReference type="NCBIfam" id="TIGR01494">
    <property type="entry name" value="ATPase_P-type"/>
    <property type="match status" value="1"/>
</dbReference>
<evidence type="ECO:0000256" key="6">
    <source>
        <dbReference type="ARBA" id="ARBA00022989"/>
    </source>
</evidence>
<dbReference type="PRINTS" id="PR00119">
    <property type="entry name" value="CATATPASE"/>
</dbReference>
<dbReference type="EMBL" id="BAABGX010000005">
    <property type="protein sequence ID" value="GAA4316571.1"/>
    <property type="molecule type" value="Genomic_DNA"/>
</dbReference>
<dbReference type="SUPFAM" id="SSF81653">
    <property type="entry name" value="Calcium ATPase, transduction domain A"/>
    <property type="match status" value="1"/>
</dbReference>
<dbReference type="Proteomes" id="UP001501844">
    <property type="component" value="Unassembled WGS sequence"/>
</dbReference>
<keyword evidence="10" id="KW-1003">Cell membrane</keyword>
<keyword evidence="7 10" id="KW-0472">Membrane</keyword>
<dbReference type="PANTHER" id="PTHR48085">
    <property type="entry name" value="CADMIUM/ZINC-TRANSPORTING ATPASE HMA2-RELATED"/>
    <property type="match status" value="1"/>
</dbReference>
<feature type="domain" description="P-type ATPase A" evidence="12">
    <location>
        <begin position="175"/>
        <end position="274"/>
    </location>
</feature>
<protein>
    <recommendedName>
        <fullName evidence="8">P-type Zn(2+) transporter</fullName>
        <ecNumber evidence="8">7.2.2.12</ecNumber>
    </recommendedName>
</protein>
<dbReference type="InterPro" id="IPR036412">
    <property type="entry name" value="HAD-like_sf"/>
</dbReference>
<accession>A0ABP8G448</accession>
<evidence type="ECO:0000256" key="7">
    <source>
        <dbReference type="ARBA" id="ARBA00023136"/>
    </source>
</evidence>
<feature type="transmembrane region" description="Helical" evidence="10">
    <location>
        <begin position="623"/>
        <end position="643"/>
    </location>
</feature>
<keyword evidence="10" id="KW-0547">Nucleotide-binding</keyword>
<evidence type="ECO:0000256" key="8">
    <source>
        <dbReference type="ARBA" id="ARBA00039097"/>
    </source>
</evidence>
<dbReference type="NCBIfam" id="TIGR01512">
    <property type="entry name" value="ATPase-IB2_Cd"/>
    <property type="match status" value="1"/>
</dbReference>
<dbReference type="InterPro" id="IPR023298">
    <property type="entry name" value="ATPase_P-typ_TM_dom_sf"/>
</dbReference>
<dbReference type="PANTHER" id="PTHR48085:SF5">
    <property type="entry name" value="CADMIUM_ZINC-TRANSPORTING ATPASE HMA4-RELATED"/>
    <property type="match status" value="1"/>
</dbReference>
<dbReference type="Pfam" id="PF00702">
    <property type="entry name" value="Hydrolase"/>
    <property type="match status" value="1"/>
</dbReference>
<dbReference type="Gene3D" id="3.40.1110.10">
    <property type="entry name" value="Calcium-transporting ATPase, cytoplasmic domain N"/>
    <property type="match status" value="1"/>
</dbReference>
<evidence type="ECO:0000256" key="5">
    <source>
        <dbReference type="ARBA" id="ARBA00022967"/>
    </source>
</evidence>
<dbReference type="InterPro" id="IPR027256">
    <property type="entry name" value="P-typ_ATPase_IB"/>
</dbReference>
<feature type="compositionally biased region" description="Polar residues" evidence="11">
    <location>
        <begin position="14"/>
        <end position="24"/>
    </location>
</feature>
<dbReference type="EC" id="7.2.2.12" evidence="8"/>
<evidence type="ECO:0000313" key="13">
    <source>
        <dbReference type="EMBL" id="GAA4316571.1"/>
    </source>
</evidence>
<dbReference type="InterPro" id="IPR051014">
    <property type="entry name" value="Cation_Transport_ATPase_IB"/>
</dbReference>
<dbReference type="SUPFAM" id="SSF56784">
    <property type="entry name" value="HAD-like"/>
    <property type="match status" value="1"/>
</dbReference>
<dbReference type="InterPro" id="IPR044492">
    <property type="entry name" value="P_typ_ATPase_HD_dom"/>
</dbReference>
<dbReference type="PRINTS" id="PR00941">
    <property type="entry name" value="CDATPASE"/>
</dbReference>
<dbReference type="InterPro" id="IPR008250">
    <property type="entry name" value="ATPase_P-typ_transduc_dom_A_sf"/>
</dbReference>
<keyword evidence="10" id="KW-0067">ATP-binding</keyword>
<dbReference type="Gene3D" id="3.40.50.1000">
    <property type="entry name" value="HAD superfamily/HAD-like"/>
    <property type="match status" value="1"/>
</dbReference>
<dbReference type="SUPFAM" id="SSF81665">
    <property type="entry name" value="Calcium ATPase, transmembrane domain M"/>
    <property type="match status" value="1"/>
</dbReference>
<keyword evidence="5" id="KW-1278">Translocase</keyword>
<sequence>MSQELTGGEDRKSIYNTAPLTAQNIPIEEDRDPNAVNHDSVEKHSDHDGHDHGGEESSGWRSHWALLLSLAVLVAMLTLEYGFGYVPSAPLGLAIYGVAYLLAGYKVLDLAFRKAIRFDFFNEFFLMSVATLGAFAIGSYSEGVAVMVFYSIGEWFQDAAVNRAKRSIKALLDIRPDEVSVIRNGTAMVVDPKEVQLGETIQMKSGEKVALDGDLLSDKASFNTAALTGESKPDTKAKGEKVYAGMINLNTVAEVQVTSLFQDSKLSRILEMVQDATARKSQTQLFISRFAKVYTPIVFFLALAVCAVPYFLMDGYDFNVWFYRALVFLVISCPCALVVSIPLGYFGGIGLASRNGILFKGSNFLDVMTRVNAVVMDKTGTLTHGVFKVQQVVAHGLEEKELVYLTAAIETQSTHPIAKAIAEFAGAPTSQVSRIEQVEEISGHGLKGTIDGKQVLAGNTKLLKRFNIPYPAEVDSIVNTIVVVAVNGQYAGYITIADEVKEDAVQAIREMHALNIQTVMLSGDKQTVVDEVAKKLGIDTAFGNLLPEDKVAKVQALKDQGRHIAFVGDGVNDAPVVALADAGIAMGGLGSDATIETADVVIQNDQPSKIVSAIKVGKITRSIVWQNIILAMTVKVIVLALGAGGIATLWEAVIADVGVALLAILNAVRIQRMKV</sequence>
<evidence type="ECO:0000313" key="14">
    <source>
        <dbReference type="Proteomes" id="UP001501844"/>
    </source>
</evidence>
<dbReference type="InterPro" id="IPR023299">
    <property type="entry name" value="ATPase_P-typ_cyto_dom_N"/>
</dbReference>
<dbReference type="InterPro" id="IPR059000">
    <property type="entry name" value="ATPase_P-type_domA"/>
</dbReference>
<evidence type="ECO:0000256" key="11">
    <source>
        <dbReference type="SAM" id="MobiDB-lite"/>
    </source>
</evidence>
<evidence type="ECO:0000256" key="10">
    <source>
        <dbReference type="RuleBase" id="RU362081"/>
    </source>
</evidence>
<reference evidence="14" key="1">
    <citation type="journal article" date="2019" name="Int. J. Syst. Evol. Microbiol.">
        <title>The Global Catalogue of Microorganisms (GCM) 10K type strain sequencing project: providing services to taxonomists for standard genome sequencing and annotation.</title>
        <authorList>
            <consortium name="The Broad Institute Genomics Platform"/>
            <consortium name="The Broad Institute Genome Sequencing Center for Infectious Disease"/>
            <person name="Wu L."/>
            <person name="Ma J."/>
        </authorList>
    </citation>
    <scope>NUCLEOTIDE SEQUENCE [LARGE SCALE GENOMIC DNA]</scope>
    <source>
        <strain evidence="14">JCM 17917</strain>
    </source>
</reference>
<dbReference type="InterPro" id="IPR001757">
    <property type="entry name" value="P_typ_ATPase"/>
</dbReference>
<comment type="similarity">
    <text evidence="2 10">Belongs to the cation transport ATPase (P-type) (TC 3.A.3) family. Type IB subfamily.</text>
</comment>
<evidence type="ECO:0000256" key="1">
    <source>
        <dbReference type="ARBA" id="ARBA00004370"/>
    </source>
</evidence>
<keyword evidence="3 10" id="KW-0812">Transmembrane</keyword>
<feature type="region of interest" description="Disordered" evidence="11">
    <location>
        <begin position="1"/>
        <end position="56"/>
    </location>
</feature>
<evidence type="ECO:0000256" key="4">
    <source>
        <dbReference type="ARBA" id="ARBA00022723"/>
    </source>
</evidence>
<evidence type="ECO:0000256" key="3">
    <source>
        <dbReference type="ARBA" id="ARBA00022692"/>
    </source>
</evidence>
<dbReference type="Gene3D" id="2.70.150.10">
    <property type="entry name" value="Calcium-transporting ATPase, cytoplasmic transduction domain A"/>
    <property type="match status" value="1"/>
</dbReference>
<evidence type="ECO:0000259" key="12">
    <source>
        <dbReference type="Pfam" id="PF00122"/>
    </source>
</evidence>
<dbReference type="Pfam" id="PF00122">
    <property type="entry name" value="E1-E2_ATPase"/>
    <property type="match status" value="1"/>
</dbReference>
<dbReference type="PROSITE" id="PS00154">
    <property type="entry name" value="ATPASE_E1_E2"/>
    <property type="match status" value="1"/>
</dbReference>
<keyword evidence="14" id="KW-1185">Reference proteome</keyword>